<gene>
    <name evidence="2" type="ORF">ODALV1_LOCUS28162</name>
</gene>
<organism evidence="2 3">
    <name type="scientific">Orchesella dallaii</name>
    <dbReference type="NCBI Taxonomy" id="48710"/>
    <lineage>
        <taxon>Eukaryota</taxon>
        <taxon>Metazoa</taxon>
        <taxon>Ecdysozoa</taxon>
        <taxon>Arthropoda</taxon>
        <taxon>Hexapoda</taxon>
        <taxon>Collembola</taxon>
        <taxon>Entomobryomorpha</taxon>
        <taxon>Entomobryoidea</taxon>
        <taxon>Orchesellidae</taxon>
        <taxon>Orchesellinae</taxon>
        <taxon>Orchesella</taxon>
    </lineage>
</organism>
<keyword evidence="3" id="KW-1185">Reference proteome</keyword>
<evidence type="ECO:0000313" key="2">
    <source>
        <dbReference type="EMBL" id="CAL8140139.1"/>
    </source>
</evidence>
<dbReference type="Proteomes" id="UP001642540">
    <property type="component" value="Unassembled WGS sequence"/>
</dbReference>
<feature type="non-terminal residue" evidence="2">
    <location>
        <position position="1"/>
    </location>
</feature>
<evidence type="ECO:0000256" key="1">
    <source>
        <dbReference type="SAM" id="Phobius"/>
    </source>
</evidence>
<accession>A0ABP1RZU3</accession>
<protein>
    <submittedName>
        <fullName evidence="2">Uncharacterized protein</fullName>
    </submittedName>
</protein>
<name>A0ABP1RZU3_9HEXA</name>
<reference evidence="2 3" key="1">
    <citation type="submission" date="2024-08" db="EMBL/GenBank/DDBJ databases">
        <authorList>
            <person name="Cucini C."/>
            <person name="Frati F."/>
        </authorList>
    </citation>
    <scope>NUCLEOTIDE SEQUENCE [LARGE SCALE GENOMIC DNA]</scope>
</reference>
<sequence length="116" mass="13311">LVWVVIKGRGHIPNFVWGLLVAVIFALAPFHVVIVPKFIQLSISLINAREVHMKRAKLLYYVTKSKTAKIAVLQANAVIPIRLTYGVFWVFDNDFFMENLKLLTLRLFDALIVVEF</sequence>
<proteinExistence type="predicted"/>
<evidence type="ECO:0000313" key="3">
    <source>
        <dbReference type="Proteomes" id="UP001642540"/>
    </source>
</evidence>
<dbReference type="EMBL" id="CAXLJM020000133">
    <property type="protein sequence ID" value="CAL8140139.1"/>
    <property type="molecule type" value="Genomic_DNA"/>
</dbReference>
<keyword evidence="1" id="KW-0472">Membrane</keyword>
<keyword evidence="1" id="KW-0812">Transmembrane</keyword>
<feature type="transmembrane region" description="Helical" evidence="1">
    <location>
        <begin position="15"/>
        <end position="35"/>
    </location>
</feature>
<comment type="caution">
    <text evidence="2">The sequence shown here is derived from an EMBL/GenBank/DDBJ whole genome shotgun (WGS) entry which is preliminary data.</text>
</comment>
<keyword evidence="1" id="KW-1133">Transmembrane helix</keyword>